<accession>A0A427BT06</accession>
<gene>
    <name evidence="1" type="ORF">EGI89_02050</name>
</gene>
<evidence type="ECO:0000313" key="1">
    <source>
        <dbReference type="EMBL" id="RRT94171.1"/>
    </source>
</evidence>
<dbReference type="Proteomes" id="UP000267844">
    <property type="component" value="Unassembled WGS sequence"/>
</dbReference>
<dbReference type="InterPro" id="IPR054223">
    <property type="entry name" value="DUF6943"/>
</dbReference>
<dbReference type="RefSeq" id="WP_125348966.1">
    <property type="nucleotide sequence ID" value="NZ_RHPN01000002.1"/>
</dbReference>
<reference evidence="1 2" key="1">
    <citation type="submission" date="2018-10" db="EMBL/GenBank/DDBJ databases">
        <title>Transmission dynamics of multidrug resistant bacteria on intensive care unit surfaces.</title>
        <authorList>
            <person name="D'Souza A.W."/>
            <person name="Potter R.F."/>
            <person name="Wallace M."/>
            <person name="Shupe A."/>
            <person name="Patel S."/>
            <person name="Sun S."/>
            <person name="Gul D."/>
            <person name="Kwon J.H."/>
            <person name="Andleeb S."/>
            <person name="Burnham C.-A.D."/>
            <person name="Dantas G."/>
        </authorList>
    </citation>
    <scope>NUCLEOTIDE SEQUENCE [LARGE SCALE GENOMIC DNA]</scope>
    <source>
        <strain evidence="1 2">WF_348</strain>
    </source>
</reference>
<dbReference type="EMBL" id="RHPO01000002">
    <property type="protein sequence ID" value="RRT94171.1"/>
    <property type="molecule type" value="Genomic_DNA"/>
</dbReference>
<evidence type="ECO:0000313" key="2">
    <source>
        <dbReference type="Proteomes" id="UP000267844"/>
    </source>
</evidence>
<proteinExistence type="predicted"/>
<name>A0A427BT06_9FLAO</name>
<organism evidence="1 2">
    <name type="scientific">Empedobacter falsenii</name>
    <dbReference type="NCBI Taxonomy" id="343874"/>
    <lineage>
        <taxon>Bacteria</taxon>
        <taxon>Pseudomonadati</taxon>
        <taxon>Bacteroidota</taxon>
        <taxon>Flavobacteriia</taxon>
        <taxon>Flavobacteriales</taxon>
        <taxon>Weeksellaceae</taxon>
        <taxon>Empedobacter</taxon>
    </lineage>
</organism>
<comment type="caution">
    <text evidence="1">The sequence shown here is derived from an EMBL/GenBank/DDBJ whole genome shotgun (WGS) entry which is preliminary data.</text>
</comment>
<dbReference type="Pfam" id="PF22105">
    <property type="entry name" value="DUF6943"/>
    <property type="match status" value="1"/>
</dbReference>
<dbReference type="AlphaFoldDB" id="A0A427BT06"/>
<sequence>MQIITYTPSTDFNADFYIQNKGLHAGRPLKKPIPNCWVIKNSFANAYEFCLMLYYSKEIKNLIKGSVIPFITLHDYRKLIERKFDLSKLEDCKMNERLNLIHQIDKLINIKEVEFEKLKELKRLHALQLYRDLYIQKAS</sequence>
<protein>
    <recommendedName>
        <fullName evidence="3">Type I restriction modification DNA specificity domain-containing protein</fullName>
    </recommendedName>
</protein>
<evidence type="ECO:0008006" key="3">
    <source>
        <dbReference type="Google" id="ProtNLM"/>
    </source>
</evidence>